<protein>
    <submittedName>
        <fullName evidence="1">Uncharacterized protein</fullName>
    </submittedName>
</protein>
<comment type="caution">
    <text evidence="1">The sequence shown here is derived from an EMBL/GenBank/DDBJ whole genome shotgun (WGS) entry which is preliminary data.</text>
</comment>
<reference evidence="1 2" key="1">
    <citation type="journal article" date="2020" name="ISME J.">
        <title>Uncovering the hidden diversity of litter-decomposition mechanisms in mushroom-forming fungi.</title>
        <authorList>
            <person name="Floudas D."/>
            <person name="Bentzer J."/>
            <person name="Ahren D."/>
            <person name="Johansson T."/>
            <person name="Persson P."/>
            <person name="Tunlid A."/>
        </authorList>
    </citation>
    <scope>NUCLEOTIDE SEQUENCE [LARGE SCALE GENOMIC DNA]</scope>
    <source>
        <strain evidence="1 2">CBS 406.79</strain>
    </source>
</reference>
<accession>A0A8H5M529</accession>
<keyword evidence="2" id="KW-1185">Reference proteome</keyword>
<dbReference type="AlphaFoldDB" id="A0A8H5M529"/>
<dbReference type="EMBL" id="JAACJN010000057">
    <property type="protein sequence ID" value="KAF5381515.1"/>
    <property type="molecule type" value="Genomic_DNA"/>
</dbReference>
<evidence type="ECO:0000313" key="2">
    <source>
        <dbReference type="Proteomes" id="UP000518752"/>
    </source>
</evidence>
<organism evidence="1 2">
    <name type="scientific">Collybiopsis confluens</name>
    <dbReference type="NCBI Taxonomy" id="2823264"/>
    <lineage>
        <taxon>Eukaryota</taxon>
        <taxon>Fungi</taxon>
        <taxon>Dikarya</taxon>
        <taxon>Basidiomycota</taxon>
        <taxon>Agaricomycotina</taxon>
        <taxon>Agaricomycetes</taxon>
        <taxon>Agaricomycetidae</taxon>
        <taxon>Agaricales</taxon>
        <taxon>Marasmiineae</taxon>
        <taxon>Omphalotaceae</taxon>
        <taxon>Collybiopsis</taxon>
    </lineage>
</organism>
<dbReference type="OrthoDB" id="3007819at2759"/>
<evidence type="ECO:0000313" key="1">
    <source>
        <dbReference type="EMBL" id="KAF5381515.1"/>
    </source>
</evidence>
<gene>
    <name evidence="1" type="ORF">D9757_008157</name>
</gene>
<proteinExistence type="predicted"/>
<sequence length="528" mass="58386">MLAQLELVPRDILEHIAFLVAISSGTASRPPQALLHLLLTSSTLYYSLRTTSAPHLYARLFRCTFDTSGTSFTGSLKDSRLTAELVSRHRLLGRVRRLELSEPTMYEDLCVAMRIVMENNGVNEVHLRSTAFSPFIFTFAERCLKQHQCRSDVHSDRIIGLVLWLLALTWSRDDVACISEEARDSFLVLLRPLLFITPSDAASLIECPRGSSQSEHIRNMHSRGDADGCEDFGFVCPSAASAAILLSFIFQEAGVPKAAPQLHSNLPNVNAGPSIEDYCIMANYQTPLFSDICSSGTVCCPGLPRAVRHDPQFFHPKLPGSDAYCHIPELIAGLWEGVYMVSCAQLTKEASPPAPETTEFICKKPLQCSLTLYFALQVEPQVGAECIADEVDQWTMTPKDFSNEDDCLTVFGKKLGYEKFVSSANCNCQVSQDYSQALDCLVIGQTTEEHDRAWGGYNFAGRVNRDGTIVMKREPKEIDDAGLGTWIFQGHLRYGSAFVGRWRSSSAIDSGIGGLFSLAKRPRPSTDD</sequence>
<name>A0A8H5M529_9AGAR</name>
<dbReference type="Proteomes" id="UP000518752">
    <property type="component" value="Unassembled WGS sequence"/>
</dbReference>